<feature type="transmembrane region" description="Helical" evidence="9">
    <location>
        <begin position="356"/>
        <end position="379"/>
    </location>
</feature>
<evidence type="ECO:0000256" key="3">
    <source>
        <dbReference type="ARBA" id="ARBA00022448"/>
    </source>
</evidence>
<feature type="transmembrane region" description="Helical" evidence="9">
    <location>
        <begin position="267"/>
        <end position="285"/>
    </location>
</feature>
<evidence type="ECO:0000256" key="6">
    <source>
        <dbReference type="ARBA" id="ARBA00022989"/>
    </source>
</evidence>
<keyword evidence="8 9" id="KW-0472">Membrane</keyword>
<dbReference type="RefSeq" id="WP_378753669.1">
    <property type="nucleotide sequence ID" value="NZ_JBHSSV010000018.1"/>
</dbReference>
<feature type="domain" description="Cation/H+ exchanger transmembrane" evidence="10">
    <location>
        <begin position="14"/>
        <end position="379"/>
    </location>
</feature>
<evidence type="ECO:0000256" key="9">
    <source>
        <dbReference type="SAM" id="Phobius"/>
    </source>
</evidence>
<keyword evidence="6 9" id="KW-1133">Transmembrane helix</keyword>
<keyword evidence="12" id="KW-1185">Reference proteome</keyword>
<dbReference type="Gene3D" id="1.20.1530.20">
    <property type="match status" value="1"/>
</dbReference>
<dbReference type="PANTHER" id="PTHR43562:SF1">
    <property type="entry name" value="NA(+)_H(+) ANTIPORTER YJBQ-RELATED"/>
    <property type="match status" value="1"/>
</dbReference>
<keyword evidence="7" id="KW-0406">Ion transport</keyword>
<sequence length="404" mass="41856">MDHLEPTLLAIPLLAVLAPILARGLGRWVRVPIVVFELLLGIAVGPSVLGWAEPTAFADTMAEFGVAMLFFVAGTEIEFAAFRGRGGRTASLGWLISLIVGIGLGWLLAPGEAAIIIGIALSSTALGTILPVLRDSGELRTPFGRAIGAIGAVGEFGPLIAISVFLGGRDPGLSTVILALFAVIAGLAIWLAFVVPAGAMHRAVNATLHTSGQFAVRLVFLIVSALVALSLVLELDILLGAFTAGIVWRLMMRDADPADRDAVESKIEAIAFGFLVPIFFIYTGVTFDLDALLANPVLLALVPATAIVLIVVRGLPSMLAAPEQTVPRDRVAVGLLGATGLPIIVAVTAIGVDEQVITSGVASVLVGAGMLSVLVFPLVAMALRRRTTGAAPAPRDEPIEDDLA</sequence>
<name>A0ABW2ZMC8_9MICO</name>
<evidence type="ECO:0000256" key="5">
    <source>
        <dbReference type="ARBA" id="ARBA00022692"/>
    </source>
</evidence>
<dbReference type="Proteomes" id="UP001597042">
    <property type="component" value="Unassembled WGS sequence"/>
</dbReference>
<keyword evidence="4" id="KW-0050">Antiport</keyword>
<evidence type="ECO:0000259" key="10">
    <source>
        <dbReference type="Pfam" id="PF00999"/>
    </source>
</evidence>
<dbReference type="InterPro" id="IPR006153">
    <property type="entry name" value="Cation/H_exchanger_TM"/>
</dbReference>
<feature type="transmembrane region" description="Helical" evidence="9">
    <location>
        <begin position="6"/>
        <end position="26"/>
    </location>
</feature>
<reference evidence="12" key="1">
    <citation type="journal article" date="2019" name="Int. J. Syst. Evol. Microbiol.">
        <title>The Global Catalogue of Microorganisms (GCM) 10K type strain sequencing project: providing services to taxonomists for standard genome sequencing and annotation.</title>
        <authorList>
            <consortium name="The Broad Institute Genomics Platform"/>
            <consortium name="The Broad Institute Genome Sequencing Center for Infectious Disease"/>
            <person name="Wu L."/>
            <person name="Ma J."/>
        </authorList>
    </citation>
    <scope>NUCLEOTIDE SEQUENCE [LARGE SCALE GENOMIC DNA]</scope>
    <source>
        <strain evidence="12">CCUG 50754</strain>
    </source>
</reference>
<gene>
    <name evidence="11" type="ORF">ACFQZV_00430</name>
</gene>
<evidence type="ECO:0000313" key="11">
    <source>
        <dbReference type="EMBL" id="MFD0779762.1"/>
    </source>
</evidence>
<evidence type="ECO:0000256" key="7">
    <source>
        <dbReference type="ARBA" id="ARBA00023065"/>
    </source>
</evidence>
<dbReference type="PANTHER" id="PTHR43562">
    <property type="entry name" value="NAPA-TYPE SODIUM/HYDROGEN ANTIPORTER"/>
    <property type="match status" value="1"/>
</dbReference>
<evidence type="ECO:0000256" key="2">
    <source>
        <dbReference type="ARBA" id="ARBA00005551"/>
    </source>
</evidence>
<keyword evidence="3" id="KW-0813">Transport</keyword>
<keyword evidence="5 9" id="KW-0812">Transmembrane</keyword>
<feature type="transmembrane region" description="Helical" evidence="9">
    <location>
        <begin position="114"/>
        <end position="133"/>
    </location>
</feature>
<evidence type="ECO:0000256" key="1">
    <source>
        <dbReference type="ARBA" id="ARBA00004141"/>
    </source>
</evidence>
<feature type="transmembrane region" description="Helical" evidence="9">
    <location>
        <begin position="33"/>
        <end position="52"/>
    </location>
</feature>
<comment type="similarity">
    <text evidence="2">Belongs to the monovalent cation:proton antiporter 2 (CPA2) transporter (TC 2.A.37) family.</text>
</comment>
<evidence type="ECO:0000313" key="12">
    <source>
        <dbReference type="Proteomes" id="UP001597042"/>
    </source>
</evidence>
<evidence type="ECO:0000256" key="4">
    <source>
        <dbReference type="ARBA" id="ARBA00022449"/>
    </source>
</evidence>
<evidence type="ECO:0000256" key="8">
    <source>
        <dbReference type="ARBA" id="ARBA00023136"/>
    </source>
</evidence>
<dbReference type="InterPro" id="IPR038770">
    <property type="entry name" value="Na+/solute_symporter_sf"/>
</dbReference>
<feature type="transmembrane region" description="Helical" evidence="9">
    <location>
        <begin position="214"/>
        <end position="231"/>
    </location>
</feature>
<feature type="transmembrane region" description="Helical" evidence="9">
    <location>
        <begin position="237"/>
        <end position="255"/>
    </location>
</feature>
<organism evidence="11 12">
    <name type="scientific">Microbacterium koreense</name>
    <dbReference type="NCBI Taxonomy" id="323761"/>
    <lineage>
        <taxon>Bacteria</taxon>
        <taxon>Bacillati</taxon>
        <taxon>Actinomycetota</taxon>
        <taxon>Actinomycetes</taxon>
        <taxon>Micrococcales</taxon>
        <taxon>Microbacteriaceae</taxon>
        <taxon>Microbacterium</taxon>
    </lineage>
</organism>
<comment type="caution">
    <text evidence="11">The sequence shown here is derived from an EMBL/GenBank/DDBJ whole genome shotgun (WGS) entry which is preliminary data.</text>
</comment>
<proteinExistence type="inferred from homology"/>
<dbReference type="Pfam" id="PF00999">
    <property type="entry name" value="Na_H_Exchanger"/>
    <property type="match status" value="1"/>
</dbReference>
<feature type="transmembrane region" description="Helical" evidence="9">
    <location>
        <begin position="145"/>
        <end position="166"/>
    </location>
</feature>
<feature type="transmembrane region" description="Helical" evidence="9">
    <location>
        <begin position="64"/>
        <end position="82"/>
    </location>
</feature>
<feature type="transmembrane region" description="Helical" evidence="9">
    <location>
        <begin position="331"/>
        <end position="350"/>
    </location>
</feature>
<dbReference type="EMBL" id="JBHTIM010000001">
    <property type="protein sequence ID" value="MFD0779762.1"/>
    <property type="molecule type" value="Genomic_DNA"/>
</dbReference>
<feature type="transmembrane region" description="Helical" evidence="9">
    <location>
        <begin position="172"/>
        <end position="193"/>
    </location>
</feature>
<protein>
    <submittedName>
        <fullName evidence="11">Cation:proton antiporter</fullName>
    </submittedName>
</protein>
<comment type="subcellular location">
    <subcellularLocation>
        <location evidence="1">Membrane</location>
        <topology evidence="1">Multi-pass membrane protein</topology>
    </subcellularLocation>
</comment>
<accession>A0ABW2ZMC8</accession>
<feature type="transmembrane region" description="Helical" evidence="9">
    <location>
        <begin position="297"/>
        <end position="319"/>
    </location>
</feature>
<feature type="transmembrane region" description="Helical" evidence="9">
    <location>
        <begin position="89"/>
        <end position="108"/>
    </location>
</feature>